<sequence length="201" mass="22683">MFYNSSYYELVAFTFFLSASIPIVVFIGLGNCMIKTRGYVCKLNSDSEWVEISWTFIPTFVVFVLCFINVQFLTEDDLISNSFDGSQLVKVVGHQWYWSYSDVLFGNQMYDSIITDFVGIVDKPMRLLCETPYKIAVTSADVIHSFALPDFEIKVDAIPGRISNEVIYSERCGVFVGYCSELCGAGHAYMPIVLEIVPKGL</sequence>
<dbReference type="PROSITE" id="PS50999">
    <property type="entry name" value="COX2_TM"/>
    <property type="match status" value="1"/>
</dbReference>
<evidence type="ECO:0000256" key="4">
    <source>
        <dbReference type="ARBA" id="ARBA00012949"/>
    </source>
</evidence>
<dbReference type="PROSITE" id="PS50857">
    <property type="entry name" value="COX2_CUA"/>
    <property type="match status" value="1"/>
</dbReference>
<evidence type="ECO:0000256" key="1">
    <source>
        <dbReference type="ARBA" id="ARBA00001935"/>
    </source>
</evidence>
<dbReference type="PANTHER" id="PTHR22888">
    <property type="entry name" value="CYTOCHROME C OXIDASE, SUBUNIT II"/>
    <property type="match status" value="1"/>
</dbReference>
<evidence type="ECO:0000256" key="15">
    <source>
        <dbReference type="ARBA" id="ARBA00023136"/>
    </source>
</evidence>
<evidence type="ECO:0000256" key="17">
    <source>
        <dbReference type="ARBA" id="ARBA00049512"/>
    </source>
</evidence>
<keyword evidence="15 18" id="KW-0472">Membrane</keyword>
<dbReference type="InterPro" id="IPR008972">
    <property type="entry name" value="Cupredoxin"/>
</dbReference>
<dbReference type="PROSITE" id="PS00078">
    <property type="entry name" value="COX2"/>
    <property type="match status" value="1"/>
</dbReference>
<feature type="domain" description="Cytochrome oxidase subunit II copper A binding" evidence="19">
    <location>
        <begin position="84"/>
        <end position="201"/>
    </location>
</feature>
<dbReference type="PRINTS" id="PR01166">
    <property type="entry name" value="CYCOXIDASEII"/>
</dbReference>
<evidence type="ECO:0000256" key="12">
    <source>
        <dbReference type="ARBA" id="ARBA00022982"/>
    </source>
</evidence>
<keyword evidence="14" id="KW-0186">Copper</keyword>
<gene>
    <name evidence="21" type="primary">COX2</name>
</gene>
<keyword evidence="10" id="KW-0460">Magnesium</keyword>
<evidence type="ECO:0000256" key="11">
    <source>
        <dbReference type="ARBA" id="ARBA00022967"/>
    </source>
</evidence>
<dbReference type="GO" id="GO:0016020">
    <property type="term" value="C:membrane"/>
    <property type="evidence" value="ECO:0007669"/>
    <property type="project" value="UniProtKB-SubCell"/>
</dbReference>
<reference evidence="21" key="1">
    <citation type="journal article" date="2018" name="Int. J. Parasitol.">
        <title>Validity of the Diplostomoidea and Diplostomida (Digenea, Platyhelminthes) upheld in phylogenomic analysis.</title>
        <authorList>
            <person name="Locke S.A."/>
            <person name="Van Dam A."/>
            <person name="Caffara M."/>
            <person name="Pinto H.A."/>
            <person name="Lopez-Hernandez D."/>
            <person name="Blanar C.A."/>
        </authorList>
    </citation>
    <scope>NUCLEOTIDE SEQUENCE</scope>
    <source>
        <strain evidence="21">P.Ah.MTL.X.3</strain>
    </source>
</reference>
<dbReference type="SUPFAM" id="SSF81464">
    <property type="entry name" value="Cytochrome c oxidase subunit II-like, transmembrane region"/>
    <property type="match status" value="1"/>
</dbReference>
<dbReference type="GO" id="GO:0042773">
    <property type="term" value="P:ATP synthesis coupled electron transport"/>
    <property type="evidence" value="ECO:0007669"/>
    <property type="project" value="TreeGrafter"/>
</dbReference>
<keyword evidence="12" id="KW-0249">Electron transport</keyword>
<evidence type="ECO:0000256" key="7">
    <source>
        <dbReference type="ARBA" id="ARBA00022660"/>
    </source>
</evidence>
<evidence type="ECO:0000259" key="20">
    <source>
        <dbReference type="PROSITE" id="PS50999"/>
    </source>
</evidence>
<evidence type="ECO:0000256" key="14">
    <source>
        <dbReference type="ARBA" id="ARBA00023008"/>
    </source>
</evidence>
<dbReference type="PANTHER" id="PTHR22888:SF9">
    <property type="entry name" value="CYTOCHROME C OXIDASE SUBUNIT 2"/>
    <property type="match status" value="1"/>
</dbReference>
<feature type="domain" description="Cytochrome oxidase subunit II transmembrane region profile" evidence="20">
    <location>
        <begin position="1"/>
        <end position="80"/>
    </location>
</feature>
<dbReference type="EMBL" id="MH536512">
    <property type="protein sequence ID" value="AYH51411.1"/>
    <property type="molecule type" value="Genomic_DNA"/>
</dbReference>
<protein>
    <recommendedName>
        <fullName evidence="5">Cytochrome c oxidase subunit 2</fullName>
        <ecNumber evidence="4">7.1.1.9</ecNumber>
    </recommendedName>
    <alternativeName>
        <fullName evidence="16">Cytochrome c oxidase polypeptide II</fullName>
    </alternativeName>
</protein>
<dbReference type="InterPro" id="IPR011759">
    <property type="entry name" value="Cyt_c_oxidase_su2_TM_dom"/>
</dbReference>
<comment type="subcellular location">
    <subcellularLocation>
        <location evidence="2">Membrane</location>
        <topology evidence="2">Multi-pass membrane protein</topology>
    </subcellularLocation>
</comment>
<evidence type="ECO:0000256" key="16">
    <source>
        <dbReference type="ARBA" id="ARBA00031389"/>
    </source>
</evidence>
<proteinExistence type="inferred from homology"/>
<dbReference type="EC" id="7.1.1.9" evidence="4"/>
<name>A0A6J3YMN3_9TREM</name>
<evidence type="ECO:0000313" key="21">
    <source>
        <dbReference type="EMBL" id="AYH51411.1"/>
    </source>
</evidence>
<evidence type="ECO:0000256" key="5">
    <source>
        <dbReference type="ARBA" id="ARBA00015946"/>
    </source>
</evidence>
<evidence type="ECO:0000256" key="3">
    <source>
        <dbReference type="ARBA" id="ARBA00007866"/>
    </source>
</evidence>
<dbReference type="GO" id="GO:0005507">
    <property type="term" value="F:copper ion binding"/>
    <property type="evidence" value="ECO:0007669"/>
    <property type="project" value="InterPro"/>
</dbReference>
<evidence type="ECO:0000259" key="19">
    <source>
        <dbReference type="PROSITE" id="PS50857"/>
    </source>
</evidence>
<keyword evidence="6" id="KW-0813">Transport</keyword>
<dbReference type="InterPro" id="IPR036257">
    <property type="entry name" value="Cyt_c_oxidase_su2_TM_sf"/>
</dbReference>
<geneLocation type="mitochondrion" evidence="21"/>
<comment type="cofactor">
    <cofactor evidence="1">
        <name>Cu cation</name>
        <dbReference type="ChEBI" id="CHEBI:23378"/>
    </cofactor>
</comment>
<comment type="similarity">
    <text evidence="3">Belongs to the cytochrome c oxidase subunit 2 family.</text>
</comment>
<keyword evidence="8 18" id="KW-0812">Transmembrane</keyword>
<keyword evidence="11" id="KW-1278">Translocase</keyword>
<dbReference type="AlphaFoldDB" id="A0A6J3YMN3"/>
<evidence type="ECO:0000256" key="13">
    <source>
        <dbReference type="ARBA" id="ARBA00022989"/>
    </source>
</evidence>
<evidence type="ECO:0000256" key="10">
    <source>
        <dbReference type="ARBA" id="ARBA00022842"/>
    </source>
</evidence>
<evidence type="ECO:0000256" key="18">
    <source>
        <dbReference type="SAM" id="Phobius"/>
    </source>
</evidence>
<evidence type="ECO:0000256" key="9">
    <source>
        <dbReference type="ARBA" id="ARBA00022723"/>
    </source>
</evidence>
<dbReference type="SUPFAM" id="SSF49503">
    <property type="entry name" value="Cupredoxins"/>
    <property type="match status" value="1"/>
</dbReference>
<dbReference type="Gene3D" id="1.10.287.90">
    <property type="match status" value="1"/>
</dbReference>
<dbReference type="InterPro" id="IPR045187">
    <property type="entry name" value="CcO_II"/>
</dbReference>
<organism evidence="21">
    <name type="scientific">Posthodiplostomum centrarchi</name>
    <dbReference type="NCBI Taxonomy" id="1954244"/>
    <lineage>
        <taxon>Eukaryota</taxon>
        <taxon>Metazoa</taxon>
        <taxon>Spiralia</taxon>
        <taxon>Lophotrochozoa</taxon>
        <taxon>Platyhelminthes</taxon>
        <taxon>Trematoda</taxon>
        <taxon>Digenea</taxon>
        <taxon>Diplostomida</taxon>
        <taxon>Diplostomoidea</taxon>
        <taxon>Diplostomidae</taxon>
        <taxon>Posthodiplostomum</taxon>
    </lineage>
</organism>
<dbReference type="GO" id="GO:0004129">
    <property type="term" value="F:cytochrome-c oxidase activity"/>
    <property type="evidence" value="ECO:0007669"/>
    <property type="project" value="UniProtKB-EC"/>
</dbReference>
<dbReference type="Pfam" id="PF00116">
    <property type="entry name" value="COX2"/>
    <property type="match status" value="1"/>
</dbReference>
<feature type="transmembrane region" description="Helical" evidence="18">
    <location>
        <begin position="54"/>
        <end position="73"/>
    </location>
</feature>
<evidence type="ECO:0000256" key="6">
    <source>
        <dbReference type="ARBA" id="ARBA00022448"/>
    </source>
</evidence>
<comment type="catalytic activity">
    <reaction evidence="17">
        <text>4 Fe(II)-[cytochrome c] + O2 + 8 H(+)(in) = 4 Fe(III)-[cytochrome c] + 2 H2O + 4 H(+)(out)</text>
        <dbReference type="Rhea" id="RHEA:11436"/>
        <dbReference type="Rhea" id="RHEA-COMP:10350"/>
        <dbReference type="Rhea" id="RHEA-COMP:14399"/>
        <dbReference type="ChEBI" id="CHEBI:15377"/>
        <dbReference type="ChEBI" id="CHEBI:15378"/>
        <dbReference type="ChEBI" id="CHEBI:15379"/>
        <dbReference type="ChEBI" id="CHEBI:29033"/>
        <dbReference type="ChEBI" id="CHEBI:29034"/>
        <dbReference type="EC" id="7.1.1.9"/>
    </reaction>
    <physiologicalReaction direction="left-to-right" evidence="17">
        <dbReference type="Rhea" id="RHEA:11437"/>
    </physiologicalReaction>
</comment>
<dbReference type="Gene3D" id="2.60.40.420">
    <property type="entry name" value="Cupredoxins - blue copper proteins"/>
    <property type="match status" value="1"/>
</dbReference>
<keyword evidence="9" id="KW-0479">Metal-binding</keyword>
<evidence type="ECO:0000256" key="8">
    <source>
        <dbReference type="ARBA" id="ARBA00022692"/>
    </source>
</evidence>
<dbReference type="InterPro" id="IPR002429">
    <property type="entry name" value="CcO_II-like_C"/>
</dbReference>
<accession>A0A6J3YMN3</accession>
<feature type="transmembrane region" description="Helical" evidence="18">
    <location>
        <begin position="12"/>
        <end position="34"/>
    </location>
</feature>
<evidence type="ECO:0000256" key="2">
    <source>
        <dbReference type="ARBA" id="ARBA00004141"/>
    </source>
</evidence>
<keyword evidence="7" id="KW-0679">Respiratory chain</keyword>
<dbReference type="InterPro" id="IPR001505">
    <property type="entry name" value="Copper_CuA"/>
</dbReference>
<keyword evidence="21" id="KW-0496">Mitochondrion</keyword>
<keyword evidence="13 18" id="KW-1133">Transmembrane helix</keyword>